<sequence length="292" mass="34142">MTIAYLIHSERPYGELQELITQLTKQGDHVFIMINDNELRDQIAFTFMEYSKVHISQKQMYAQEGDLSLARGTLMQMKEALQLKNQEFDYFINLTDGMVPLKSRMEILAYLKQYPDKDFFYVDRSEKDDPDLRKKTEKYYPYTNIITFPTNKFVRAMTKGMASILYAFHSKRKLEDEILIGSPWFILTRKSAEILIENFSYCSNTYKLSWYAEELYIPMMLHKFAPERYQEHINDNLRAVGDGKWIESHVVLPCTTKAIETCPNALFGGRISAETEAGLYSSYFDIYNANLG</sequence>
<keyword evidence="12" id="KW-1015">Disulfide bond</keyword>
<dbReference type="InterPro" id="IPR043538">
    <property type="entry name" value="XYLT"/>
</dbReference>
<evidence type="ECO:0000256" key="4">
    <source>
        <dbReference type="ARBA" id="ARBA00022679"/>
    </source>
</evidence>
<keyword evidence="5" id="KW-0812">Transmembrane</keyword>
<dbReference type="KEGG" id="aarg:Aargi30884_11670"/>
<dbReference type="EMBL" id="AP019695">
    <property type="protein sequence ID" value="BBK22264.1"/>
    <property type="molecule type" value="Genomic_DNA"/>
</dbReference>
<dbReference type="PANTHER" id="PTHR46025">
    <property type="entry name" value="XYLOSYLTRANSFERASE OXT"/>
    <property type="match status" value="1"/>
</dbReference>
<dbReference type="Pfam" id="PF02485">
    <property type="entry name" value="Branch"/>
    <property type="match status" value="1"/>
</dbReference>
<evidence type="ECO:0000256" key="14">
    <source>
        <dbReference type="ARBA" id="ARBA00042865"/>
    </source>
</evidence>
<evidence type="ECO:0000256" key="2">
    <source>
        <dbReference type="ARBA" id="ARBA00004648"/>
    </source>
</evidence>
<accession>A0A6N4TIF0</accession>
<dbReference type="AlphaFoldDB" id="A0A6N4TIF0"/>
<dbReference type="GO" id="GO:0030158">
    <property type="term" value="F:protein xylosyltransferase activity"/>
    <property type="evidence" value="ECO:0007669"/>
    <property type="project" value="InterPro"/>
</dbReference>
<evidence type="ECO:0000256" key="9">
    <source>
        <dbReference type="ARBA" id="ARBA00022989"/>
    </source>
</evidence>
<name>A0A6N4TIF0_9FIRM</name>
<evidence type="ECO:0000256" key="6">
    <source>
        <dbReference type="ARBA" id="ARBA00022723"/>
    </source>
</evidence>
<keyword evidence="13" id="KW-0325">Glycoprotein</keyword>
<keyword evidence="3" id="KW-0328">Glycosyltransferase</keyword>
<comment type="subcellular location">
    <subcellularLocation>
        <location evidence="2">Endoplasmic reticulum membrane</location>
        <topology evidence="2">Single-pass type II membrane protein</topology>
    </subcellularLocation>
    <subcellularLocation>
        <location evidence="1">Golgi apparatus membrane</location>
        <topology evidence="1">Single-pass type II membrane protein</topology>
    </subcellularLocation>
</comment>
<evidence type="ECO:0000256" key="11">
    <source>
        <dbReference type="ARBA" id="ARBA00023136"/>
    </source>
</evidence>
<evidence type="ECO:0000256" key="12">
    <source>
        <dbReference type="ARBA" id="ARBA00023157"/>
    </source>
</evidence>
<dbReference type="GO" id="GO:0016020">
    <property type="term" value="C:membrane"/>
    <property type="evidence" value="ECO:0007669"/>
    <property type="project" value="InterPro"/>
</dbReference>
<gene>
    <name evidence="15" type="ORF">Aargi30884_11670</name>
</gene>
<keyword evidence="11" id="KW-0472">Membrane</keyword>
<keyword evidence="10" id="KW-0333">Golgi apparatus</keyword>
<evidence type="ECO:0000313" key="16">
    <source>
        <dbReference type="Proteomes" id="UP000464754"/>
    </source>
</evidence>
<evidence type="ECO:0000256" key="1">
    <source>
        <dbReference type="ARBA" id="ARBA00004323"/>
    </source>
</evidence>
<keyword evidence="4" id="KW-0808">Transferase</keyword>
<evidence type="ECO:0000256" key="5">
    <source>
        <dbReference type="ARBA" id="ARBA00022692"/>
    </source>
</evidence>
<protein>
    <recommendedName>
        <fullName evidence="14">Peptide O-xylosyltransferase</fullName>
    </recommendedName>
</protein>
<reference evidence="16" key="1">
    <citation type="submission" date="2019-05" db="EMBL/GenBank/DDBJ databases">
        <title>Complete genome sequencing of Absiella argi strain JCM 30884.</title>
        <authorList>
            <person name="Sakamoto M."/>
            <person name="Murakami T."/>
            <person name="Mori H."/>
        </authorList>
    </citation>
    <scope>NUCLEOTIDE SEQUENCE [LARGE SCALE GENOMIC DNA]</scope>
    <source>
        <strain evidence="16">JCM 30884</strain>
    </source>
</reference>
<dbReference type="GO" id="GO:0046872">
    <property type="term" value="F:metal ion binding"/>
    <property type="evidence" value="ECO:0007669"/>
    <property type="project" value="UniProtKB-KW"/>
</dbReference>
<evidence type="ECO:0000256" key="3">
    <source>
        <dbReference type="ARBA" id="ARBA00022676"/>
    </source>
</evidence>
<evidence type="ECO:0000256" key="8">
    <source>
        <dbReference type="ARBA" id="ARBA00022968"/>
    </source>
</evidence>
<dbReference type="PANTHER" id="PTHR46025:SF3">
    <property type="entry name" value="XYLOSYLTRANSFERASE OXT"/>
    <property type="match status" value="1"/>
</dbReference>
<evidence type="ECO:0000256" key="10">
    <source>
        <dbReference type="ARBA" id="ARBA00023034"/>
    </source>
</evidence>
<dbReference type="GO" id="GO:0015012">
    <property type="term" value="P:heparan sulfate proteoglycan biosynthetic process"/>
    <property type="evidence" value="ECO:0007669"/>
    <property type="project" value="TreeGrafter"/>
</dbReference>
<dbReference type="GO" id="GO:0050650">
    <property type="term" value="P:chondroitin sulfate proteoglycan biosynthetic process"/>
    <property type="evidence" value="ECO:0007669"/>
    <property type="project" value="TreeGrafter"/>
</dbReference>
<dbReference type="InterPro" id="IPR003406">
    <property type="entry name" value="Glyco_trans_14"/>
</dbReference>
<dbReference type="Proteomes" id="UP000464754">
    <property type="component" value="Chromosome"/>
</dbReference>
<keyword evidence="16" id="KW-1185">Reference proteome</keyword>
<keyword evidence="7" id="KW-0256">Endoplasmic reticulum</keyword>
<dbReference type="RefSeq" id="WP_118277710.1">
    <property type="nucleotide sequence ID" value="NZ_AP019695.1"/>
</dbReference>
<evidence type="ECO:0000313" key="15">
    <source>
        <dbReference type="EMBL" id="BBK22264.1"/>
    </source>
</evidence>
<proteinExistence type="predicted"/>
<keyword evidence="9" id="KW-1133">Transmembrane helix</keyword>
<keyword evidence="6" id="KW-0479">Metal-binding</keyword>
<organism evidence="15 16">
    <name type="scientific">Amedibacterium intestinale</name>
    <dbReference type="NCBI Taxonomy" id="2583452"/>
    <lineage>
        <taxon>Bacteria</taxon>
        <taxon>Bacillati</taxon>
        <taxon>Bacillota</taxon>
        <taxon>Erysipelotrichia</taxon>
        <taxon>Erysipelotrichales</taxon>
        <taxon>Erysipelotrichaceae</taxon>
        <taxon>Amedibacterium</taxon>
    </lineage>
</organism>
<evidence type="ECO:0000256" key="7">
    <source>
        <dbReference type="ARBA" id="ARBA00022824"/>
    </source>
</evidence>
<keyword evidence="8" id="KW-0735">Signal-anchor</keyword>
<evidence type="ECO:0000256" key="13">
    <source>
        <dbReference type="ARBA" id="ARBA00023180"/>
    </source>
</evidence>